<feature type="region of interest" description="Disordered" evidence="1">
    <location>
        <begin position="54"/>
        <end position="74"/>
    </location>
</feature>
<feature type="region of interest" description="Disordered" evidence="1">
    <location>
        <begin position="1"/>
        <end position="28"/>
    </location>
</feature>
<feature type="compositionally biased region" description="Basic and acidic residues" evidence="1">
    <location>
        <begin position="1"/>
        <end position="22"/>
    </location>
</feature>
<sequence length="359" mass="40551">MDRTSQRDGAHDAHIGEHRAATDNDASEVTNVDEMLDQLVQQLDWQYLQERNHNRPEHGQQRSNSPIRSPHENGGLVSESASRLWSLIVNTLFEDFYAFDIFRGHGLTTQQLQYLEREYYTIRLCISVAQLLFSRLANNTTDRGISTEAQLHAKVNRLVNIRLQVDRHASLDQKTAESRGLSVNYFRDHHDPPDEHESRHEKFLRAMKDLRPMRCFLAMVLRCTLSSLFAAMALDAVFGTTFRGGSGMAIVGWAILDWRVTNLLLSLTMAALIADLLLQTPEPARDDWRNQAPDTFSVFSRALIAFLITKPLTLLIEEINQQRPGGFIGAFASAASLLLNWMAGLSAWTTLLLTFGTTA</sequence>
<evidence type="ECO:0000256" key="1">
    <source>
        <dbReference type="SAM" id="MobiDB-lite"/>
    </source>
</evidence>
<comment type="caution">
    <text evidence="3">The sequence shown here is derived from an EMBL/GenBank/DDBJ whole genome shotgun (WGS) entry which is preliminary data.</text>
</comment>
<feature type="transmembrane region" description="Helical" evidence="2">
    <location>
        <begin position="215"/>
        <end position="238"/>
    </location>
</feature>
<proteinExistence type="predicted"/>
<feature type="transmembrane region" description="Helical" evidence="2">
    <location>
        <begin position="258"/>
        <end position="278"/>
    </location>
</feature>
<protein>
    <submittedName>
        <fullName evidence="3">Uncharacterized protein</fullName>
    </submittedName>
</protein>
<dbReference type="EMBL" id="JAULSV010000002">
    <property type="protein sequence ID" value="KAK0653145.1"/>
    <property type="molecule type" value="Genomic_DNA"/>
</dbReference>
<evidence type="ECO:0000256" key="2">
    <source>
        <dbReference type="SAM" id="Phobius"/>
    </source>
</evidence>
<gene>
    <name evidence="3" type="ORF">B0T16DRAFT_506030</name>
</gene>
<keyword evidence="2" id="KW-0812">Transmembrane</keyword>
<keyword evidence="2" id="KW-1133">Transmembrane helix</keyword>
<feature type="transmembrane region" description="Helical" evidence="2">
    <location>
        <begin position="328"/>
        <end position="355"/>
    </location>
</feature>
<keyword evidence="4" id="KW-1185">Reference proteome</keyword>
<dbReference type="Proteomes" id="UP001174936">
    <property type="component" value="Unassembled WGS sequence"/>
</dbReference>
<reference evidence="3" key="1">
    <citation type="submission" date="2023-06" db="EMBL/GenBank/DDBJ databases">
        <title>Genome-scale phylogeny and comparative genomics of the fungal order Sordariales.</title>
        <authorList>
            <consortium name="Lawrence Berkeley National Laboratory"/>
            <person name="Hensen N."/>
            <person name="Bonometti L."/>
            <person name="Westerberg I."/>
            <person name="Brannstrom I.O."/>
            <person name="Guillou S."/>
            <person name="Cros-Aarteil S."/>
            <person name="Calhoun S."/>
            <person name="Haridas S."/>
            <person name="Kuo A."/>
            <person name="Mondo S."/>
            <person name="Pangilinan J."/>
            <person name="Riley R."/>
            <person name="Labutti K."/>
            <person name="Andreopoulos B."/>
            <person name="Lipzen A."/>
            <person name="Chen C."/>
            <person name="Yanf M."/>
            <person name="Daum C."/>
            <person name="Ng V."/>
            <person name="Clum A."/>
            <person name="Steindorff A."/>
            <person name="Ohm R."/>
            <person name="Martin F."/>
            <person name="Silar P."/>
            <person name="Natvig D."/>
            <person name="Lalanne C."/>
            <person name="Gautier V."/>
            <person name="Ament-Velasquez S.L."/>
            <person name="Kruys A."/>
            <person name="Hutchinson M.I."/>
            <person name="Powell A.J."/>
            <person name="Barry K."/>
            <person name="Miller A.N."/>
            <person name="Grigoriev I.V."/>
            <person name="Debuchy R."/>
            <person name="Gladieux P."/>
            <person name="Thoren M.H."/>
            <person name="Johannesson H."/>
        </authorList>
    </citation>
    <scope>NUCLEOTIDE SEQUENCE</scope>
    <source>
        <strain evidence="3">SMH2532-1</strain>
    </source>
</reference>
<organism evidence="3 4">
    <name type="scientific">Cercophora newfieldiana</name>
    <dbReference type="NCBI Taxonomy" id="92897"/>
    <lineage>
        <taxon>Eukaryota</taxon>
        <taxon>Fungi</taxon>
        <taxon>Dikarya</taxon>
        <taxon>Ascomycota</taxon>
        <taxon>Pezizomycotina</taxon>
        <taxon>Sordariomycetes</taxon>
        <taxon>Sordariomycetidae</taxon>
        <taxon>Sordariales</taxon>
        <taxon>Lasiosphaeriaceae</taxon>
        <taxon>Cercophora</taxon>
    </lineage>
</organism>
<feature type="transmembrane region" description="Helical" evidence="2">
    <location>
        <begin position="298"/>
        <end position="316"/>
    </location>
</feature>
<name>A0AA39YLE0_9PEZI</name>
<evidence type="ECO:0000313" key="4">
    <source>
        <dbReference type="Proteomes" id="UP001174936"/>
    </source>
</evidence>
<accession>A0AA39YLE0</accession>
<keyword evidence="2" id="KW-0472">Membrane</keyword>
<dbReference type="AlphaFoldDB" id="A0AA39YLE0"/>
<evidence type="ECO:0000313" key="3">
    <source>
        <dbReference type="EMBL" id="KAK0653145.1"/>
    </source>
</evidence>